<reference evidence="1" key="2">
    <citation type="journal article" date="2022" name="New Phytol.">
        <title>Evolutionary transition to the ectomycorrhizal habit in the genomes of a hyperdiverse lineage of mushroom-forming fungi.</title>
        <authorList>
            <person name="Looney B."/>
            <person name="Miyauchi S."/>
            <person name="Morin E."/>
            <person name="Drula E."/>
            <person name="Courty P.E."/>
            <person name="Kohler A."/>
            <person name="Kuo A."/>
            <person name="LaButti K."/>
            <person name="Pangilinan J."/>
            <person name="Lipzen A."/>
            <person name="Riley R."/>
            <person name="Andreopoulos W."/>
            <person name="He G."/>
            <person name="Johnson J."/>
            <person name="Nolan M."/>
            <person name="Tritt A."/>
            <person name="Barry K.W."/>
            <person name="Grigoriev I.V."/>
            <person name="Nagy L.G."/>
            <person name="Hibbett D."/>
            <person name="Henrissat B."/>
            <person name="Matheny P.B."/>
            <person name="Labbe J."/>
            <person name="Martin F.M."/>
        </authorList>
    </citation>
    <scope>NUCLEOTIDE SEQUENCE</scope>
    <source>
        <strain evidence="1">EC-137</strain>
    </source>
</reference>
<accession>A0ACB8QVY2</accession>
<organism evidence="1 2">
    <name type="scientific">Vararia minispora EC-137</name>
    <dbReference type="NCBI Taxonomy" id="1314806"/>
    <lineage>
        <taxon>Eukaryota</taxon>
        <taxon>Fungi</taxon>
        <taxon>Dikarya</taxon>
        <taxon>Basidiomycota</taxon>
        <taxon>Agaricomycotina</taxon>
        <taxon>Agaricomycetes</taxon>
        <taxon>Russulales</taxon>
        <taxon>Lachnocladiaceae</taxon>
        <taxon>Vararia</taxon>
    </lineage>
</organism>
<evidence type="ECO:0000313" key="1">
    <source>
        <dbReference type="EMBL" id="KAI0035707.1"/>
    </source>
</evidence>
<dbReference type="EMBL" id="MU273480">
    <property type="protein sequence ID" value="KAI0035707.1"/>
    <property type="molecule type" value="Genomic_DNA"/>
</dbReference>
<protein>
    <submittedName>
        <fullName evidence="1">Uncharacterized protein</fullName>
    </submittedName>
</protein>
<keyword evidence="2" id="KW-1185">Reference proteome</keyword>
<dbReference type="Proteomes" id="UP000814128">
    <property type="component" value="Unassembled WGS sequence"/>
</dbReference>
<comment type="caution">
    <text evidence="1">The sequence shown here is derived from an EMBL/GenBank/DDBJ whole genome shotgun (WGS) entry which is preliminary data.</text>
</comment>
<gene>
    <name evidence="1" type="ORF">K488DRAFT_82745</name>
</gene>
<evidence type="ECO:0000313" key="2">
    <source>
        <dbReference type="Proteomes" id="UP000814128"/>
    </source>
</evidence>
<reference evidence="1" key="1">
    <citation type="submission" date="2021-02" db="EMBL/GenBank/DDBJ databases">
        <authorList>
            <consortium name="DOE Joint Genome Institute"/>
            <person name="Ahrendt S."/>
            <person name="Looney B.P."/>
            <person name="Miyauchi S."/>
            <person name="Morin E."/>
            <person name="Drula E."/>
            <person name="Courty P.E."/>
            <person name="Chicoki N."/>
            <person name="Fauchery L."/>
            <person name="Kohler A."/>
            <person name="Kuo A."/>
            <person name="Labutti K."/>
            <person name="Pangilinan J."/>
            <person name="Lipzen A."/>
            <person name="Riley R."/>
            <person name="Andreopoulos W."/>
            <person name="He G."/>
            <person name="Johnson J."/>
            <person name="Barry K.W."/>
            <person name="Grigoriev I.V."/>
            <person name="Nagy L."/>
            <person name="Hibbett D."/>
            <person name="Henrissat B."/>
            <person name="Matheny P.B."/>
            <person name="Labbe J."/>
            <person name="Martin F."/>
        </authorList>
    </citation>
    <scope>NUCLEOTIDE SEQUENCE</scope>
    <source>
        <strain evidence="1">EC-137</strain>
    </source>
</reference>
<sequence length="355" mass="39379">MKTPFLVIRFVLFALLGYHSVLAVALSAWNILAAKHAGVFVSSGAVLLIFNACFFFLWMTLAFVEYIGQRANRSASVVAYECVWAGLMSVLDLAAGIAVVLGGPPVYCQKNVPYDLCASSTILVPVSWFAGIIMLSYFLTILGLSVGHMRSEPGVWLRSLYDVPWFDADRVSKYPPCLPPVNRHESTRFSFIARRHSTSSLPAATERQPTTSEDAPQDRGIPYDKPLPLDPPPLNQRTDVNDPNRPWWSRYRMRPGVDLPFAVRFSSAILPRNASRPTVDKRQRDAEAGAGADIFGDFGQLYANFSPGERQPTQRVPDSAGTLDYDKPVPRPPRSEWVRADGTVAPARPKYGSRF</sequence>
<name>A0ACB8QVY2_9AGAM</name>
<proteinExistence type="predicted"/>